<keyword evidence="6" id="KW-1185">Reference proteome</keyword>
<comment type="caution">
    <text evidence="5">The sequence shown here is derived from an EMBL/GenBank/DDBJ whole genome shotgun (WGS) entry which is preliminary data.</text>
</comment>
<evidence type="ECO:0000256" key="1">
    <source>
        <dbReference type="ARBA" id="ARBA00023015"/>
    </source>
</evidence>
<dbReference type="EMBL" id="JBHSAT010000023">
    <property type="protein sequence ID" value="MFC3878174.1"/>
    <property type="molecule type" value="Genomic_DNA"/>
</dbReference>
<proteinExistence type="predicted"/>
<evidence type="ECO:0000256" key="3">
    <source>
        <dbReference type="ARBA" id="ARBA00023163"/>
    </source>
</evidence>
<dbReference type="Pfam" id="PF12833">
    <property type="entry name" value="HTH_18"/>
    <property type="match status" value="1"/>
</dbReference>
<accession>A0ABV8ANG8</accession>
<dbReference type="InterPro" id="IPR020449">
    <property type="entry name" value="Tscrpt_reg_AraC-type_HTH"/>
</dbReference>
<keyword evidence="3" id="KW-0804">Transcription</keyword>
<dbReference type="PROSITE" id="PS01124">
    <property type="entry name" value="HTH_ARAC_FAMILY_2"/>
    <property type="match status" value="1"/>
</dbReference>
<sequence>MNTYHIDLALNQPYLEQLNFHLNGELTSSQNEVVLTFNNSLGKGKVQATFFNKGMALYRYQLQFIDDTEIICSGDASNPLAFIYMTAGSISYNPYSDNVEPVSIEQYQNCILRNNISARDIFIFQGQTTVELTIVKVVAETFIQHKNLEISTINDELKDILVTPEEDLPLVHLGNFNLGLKDMMAKPASIKMSPSVRQLDLESKCYRIIATQLSDYQKSLQQNSYPNFISKSDLIRLKAISDYISENINEFKTVAELCSKYGYTQRKLQAMFRLYHGMSINSFVKLKKMEMARDLIENSNYSISEIVYQIGYKSRSYFSKLFFDSYGILPMKYREKFKKQAQSFQRKKR</sequence>
<evidence type="ECO:0000256" key="2">
    <source>
        <dbReference type="ARBA" id="ARBA00023125"/>
    </source>
</evidence>
<dbReference type="PRINTS" id="PR00032">
    <property type="entry name" value="HTHARAC"/>
</dbReference>
<evidence type="ECO:0000259" key="4">
    <source>
        <dbReference type="PROSITE" id="PS01124"/>
    </source>
</evidence>
<dbReference type="SUPFAM" id="SSF46689">
    <property type="entry name" value="Homeodomain-like"/>
    <property type="match status" value="1"/>
</dbReference>
<dbReference type="PANTHER" id="PTHR47893:SF1">
    <property type="entry name" value="REGULATORY PROTEIN PCHR"/>
    <property type="match status" value="1"/>
</dbReference>
<evidence type="ECO:0000313" key="5">
    <source>
        <dbReference type="EMBL" id="MFC3878174.1"/>
    </source>
</evidence>
<organism evidence="5 6">
    <name type="scientific">Winogradskyella maritima</name>
    <dbReference type="NCBI Taxonomy" id="1517766"/>
    <lineage>
        <taxon>Bacteria</taxon>
        <taxon>Pseudomonadati</taxon>
        <taxon>Bacteroidota</taxon>
        <taxon>Flavobacteriia</taxon>
        <taxon>Flavobacteriales</taxon>
        <taxon>Flavobacteriaceae</taxon>
        <taxon>Winogradskyella</taxon>
    </lineage>
</organism>
<evidence type="ECO:0000313" key="6">
    <source>
        <dbReference type="Proteomes" id="UP001595812"/>
    </source>
</evidence>
<name>A0ABV8ANG8_9FLAO</name>
<dbReference type="InterPro" id="IPR009057">
    <property type="entry name" value="Homeodomain-like_sf"/>
</dbReference>
<dbReference type="InterPro" id="IPR018060">
    <property type="entry name" value="HTH_AraC"/>
</dbReference>
<dbReference type="SMART" id="SM00342">
    <property type="entry name" value="HTH_ARAC"/>
    <property type="match status" value="1"/>
</dbReference>
<dbReference type="Proteomes" id="UP001595812">
    <property type="component" value="Unassembled WGS sequence"/>
</dbReference>
<feature type="domain" description="HTH araC/xylS-type" evidence="4">
    <location>
        <begin position="238"/>
        <end position="336"/>
    </location>
</feature>
<dbReference type="InterPro" id="IPR053142">
    <property type="entry name" value="PchR_regulatory_protein"/>
</dbReference>
<reference evidence="6" key="1">
    <citation type="journal article" date="2019" name="Int. J. Syst. Evol. Microbiol.">
        <title>The Global Catalogue of Microorganisms (GCM) 10K type strain sequencing project: providing services to taxonomists for standard genome sequencing and annotation.</title>
        <authorList>
            <consortium name="The Broad Institute Genomics Platform"/>
            <consortium name="The Broad Institute Genome Sequencing Center for Infectious Disease"/>
            <person name="Wu L."/>
            <person name="Ma J."/>
        </authorList>
    </citation>
    <scope>NUCLEOTIDE SEQUENCE [LARGE SCALE GENOMIC DNA]</scope>
    <source>
        <strain evidence="6">CECT 8979</strain>
    </source>
</reference>
<gene>
    <name evidence="5" type="ORF">ACFOSX_13120</name>
</gene>
<dbReference type="PANTHER" id="PTHR47893">
    <property type="entry name" value="REGULATORY PROTEIN PCHR"/>
    <property type="match status" value="1"/>
</dbReference>
<dbReference type="Gene3D" id="1.10.10.60">
    <property type="entry name" value="Homeodomain-like"/>
    <property type="match status" value="1"/>
</dbReference>
<keyword evidence="2" id="KW-0238">DNA-binding</keyword>
<dbReference type="RefSeq" id="WP_386102027.1">
    <property type="nucleotide sequence ID" value="NZ_JBHSAT010000023.1"/>
</dbReference>
<keyword evidence="1" id="KW-0805">Transcription regulation</keyword>
<protein>
    <submittedName>
        <fullName evidence="5">Helix-turn-helix domain-containing protein</fullName>
    </submittedName>
</protein>